<dbReference type="AlphaFoldDB" id="A0A099I6X6"/>
<dbReference type="Gene3D" id="3.40.50.10710">
    <property type="entry name" value="Metallo-hydrolase/oxidoreductase"/>
    <property type="match status" value="1"/>
</dbReference>
<dbReference type="GO" id="GO:0004527">
    <property type="term" value="F:exonuclease activity"/>
    <property type="evidence" value="ECO:0007669"/>
    <property type="project" value="UniProtKB-KW"/>
</dbReference>
<dbReference type="Pfam" id="PF12706">
    <property type="entry name" value="Lactamase_B_2"/>
    <property type="match status" value="1"/>
</dbReference>
<dbReference type="GO" id="GO:0046872">
    <property type="term" value="F:metal ion binding"/>
    <property type="evidence" value="ECO:0007669"/>
    <property type="project" value="InterPro"/>
</dbReference>
<keyword evidence="3" id="KW-0269">Exonuclease</keyword>
<dbReference type="Pfam" id="PF17770">
    <property type="entry name" value="RNase_J_C"/>
    <property type="match status" value="1"/>
</dbReference>
<dbReference type="Proteomes" id="UP000030008">
    <property type="component" value="Unassembled WGS sequence"/>
</dbReference>
<dbReference type="Pfam" id="PF22505">
    <property type="entry name" value="RNase_J_b_CASP"/>
    <property type="match status" value="1"/>
</dbReference>
<keyword evidence="4" id="KW-0694">RNA-binding</keyword>
<dbReference type="InterPro" id="IPR001279">
    <property type="entry name" value="Metallo-B-lactamas"/>
</dbReference>
<accession>A0A099I6X6</accession>
<dbReference type="EMBL" id="JQIF01000035">
    <property type="protein sequence ID" value="KGJ53719.1"/>
    <property type="molecule type" value="Genomic_DNA"/>
</dbReference>
<evidence type="ECO:0000256" key="4">
    <source>
        <dbReference type="ARBA" id="ARBA00022884"/>
    </source>
</evidence>
<evidence type="ECO:0000313" key="7">
    <source>
        <dbReference type="Proteomes" id="UP000030008"/>
    </source>
</evidence>
<keyword evidence="1" id="KW-0963">Cytoplasm</keyword>
<feature type="domain" description="Metallo-beta-lactamase" evidence="5">
    <location>
        <begin position="16"/>
        <end position="189"/>
    </location>
</feature>
<dbReference type="InterPro" id="IPR041636">
    <property type="entry name" value="RNase_J_C"/>
</dbReference>
<gene>
    <name evidence="6" type="ORF">CIAN88_08000</name>
</gene>
<dbReference type="InterPro" id="IPR042173">
    <property type="entry name" value="RNase_J_2"/>
</dbReference>
<dbReference type="PANTHER" id="PTHR43694">
    <property type="entry name" value="RIBONUCLEASE J"/>
    <property type="match status" value="1"/>
</dbReference>
<dbReference type="CDD" id="cd07714">
    <property type="entry name" value="RNaseJ_MBL-fold"/>
    <property type="match status" value="1"/>
</dbReference>
<evidence type="ECO:0000256" key="1">
    <source>
        <dbReference type="ARBA" id="ARBA00022490"/>
    </source>
</evidence>
<keyword evidence="3" id="KW-0378">Hydrolase</keyword>
<dbReference type="PANTHER" id="PTHR43694:SF1">
    <property type="entry name" value="RIBONUCLEASE J"/>
    <property type="match status" value="1"/>
</dbReference>
<dbReference type="Gene3D" id="3.10.20.580">
    <property type="match status" value="1"/>
</dbReference>
<sequence>MDQVRIFALGGLDENGKNMYVVEVNEAIFIIEAGLKYPESDQLGVEFIIPDFSYLVQNKDRVKGIFITHAHDDVVAALPYLLKQINVPVYTGNLTANIIHDMLKKEGIKNVKIHRMKRASKQTIGGVKVRTFPMTHAFPDNFGLAIATDQGYIVYTGEFIIDYDMLQQEYLCDLNELSDIGKRGVLCLLSESQSADRIGHTAPKHRITNLIEPIFEASHSRILISSYSQSLFRIIEIIELAKKYNRKIFFHDKGMRELLHQLELVKYYHVPREMEVKEKDFKDDMEDVVVLITGNGKNLFRTMSNIANHEDKFVSFRKTDTIIVASPIVSGTELDANSMENEIYKEGGRIFTLDSKTVLSMHPSSEDLKMMLYLFQPKYYIPVKGEYRHLFVNANLASKMGYSPDRILILENGQVAQFEEKILKSVAEHLELEDTLIDGKENWDVTGVVLKDREVLSTDGVMIIGVGVSHKTKEVINGPDVQTRGLIYLKDADYIIKEVGNIMEKCIETAVKEKRYDNLTVRGEAREKISKYLSKETGKRPMVLPVILEINI</sequence>
<keyword evidence="2" id="KW-0540">Nuclease</keyword>
<dbReference type="SMART" id="SM00849">
    <property type="entry name" value="Lactamase_B"/>
    <property type="match status" value="1"/>
</dbReference>
<dbReference type="Gene3D" id="3.60.15.10">
    <property type="entry name" value="Ribonuclease Z/Hydroxyacylglutathione hydrolase-like"/>
    <property type="match status" value="1"/>
</dbReference>
<comment type="caution">
    <text evidence="6">The sequence shown here is derived from an EMBL/GenBank/DDBJ whole genome shotgun (WGS) entry which is preliminary data.</text>
</comment>
<dbReference type="RefSeq" id="WP_044904889.1">
    <property type="nucleotide sequence ID" value="NZ_JAQCQO010000037.1"/>
</dbReference>
<organism evidence="6 7">
    <name type="scientific">Clostridium innocuum</name>
    <dbReference type="NCBI Taxonomy" id="1522"/>
    <lineage>
        <taxon>Bacteria</taxon>
        <taxon>Bacillati</taxon>
        <taxon>Bacillota</taxon>
        <taxon>Clostridia</taxon>
        <taxon>Eubacteriales</taxon>
        <taxon>Clostridiaceae</taxon>
        <taxon>Clostridium</taxon>
    </lineage>
</organism>
<evidence type="ECO:0000256" key="3">
    <source>
        <dbReference type="ARBA" id="ARBA00022839"/>
    </source>
</evidence>
<evidence type="ECO:0000259" key="5">
    <source>
        <dbReference type="SMART" id="SM00849"/>
    </source>
</evidence>
<dbReference type="InterPro" id="IPR004613">
    <property type="entry name" value="RNase_J"/>
</dbReference>
<protein>
    <submittedName>
        <fullName evidence="6">Metallo-beta-lactamase</fullName>
    </submittedName>
</protein>
<dbReference type="InterPro" id="IPR036866">
    <property type="entry name" value="RibonucZ/Hydroxyglut_hydro"/>
</dbReference>
<dbReference type="GO" id="GO:0003723">
    <property type="term" value="F:RNA binding"/>
    <property type="evidence" value="ECO:0007669"/>
    <property type="project" value="UniProtKB-KW"/>
</dbReference>
<name>A0A099I6X6_CLOIN</name>
<dbReference type="NCBIfam" id="TIGR00649">
    <property type="entry name" value="MG423"/>
    <property type="match status" value="1"/>
</dbReference>
<proteinExistence type="predicted"/>
<evidence type="ECO:0000256" key="2">
    <source>
        <dbReference type="ARBA" id="ARBA00022722"/>
    </source>
</evidence>
<dbReference type="InterPro" id="IPR055132">
    <property type="entry name" value="RNase_J_b_CASP"/>
</dbReference>
<evidence type="ECO:0000313" key="6">
    <source>
        <dbReference type="EMBL" id="KGJ53719.1"/>
    </source>
</evidence>
<dbReference type="SUPFAM" id="SSF56281">
    <property type="entry name" value="Metallo-hydrolase/oxidoreductase"/>
    <property type="match status" value="1"/>
</dbReference>
<reference evidence="6 7" key="1">
    <citation type="submission" date="2014-08" db="EMBL/GenBank/DDBJ databases">
        <title>Clostridium innocuum, an unnegligible vancomycin-resistant pathogen causing extra-intestinal infections.</title>
        <authorList>
            <person name="Feng Y."/>
            <person name="Chiu C.-H."/>
        </authorList>
    </citation>
    <scope>NUCLEOTIDE SEQUENCE [LARGE SCALE GENOMIC DNA]</scope>
    <source>
        <strain evidence="6 7">AN88</strain>
    </source>
</reference>